<organism evidence="3 4">
    <name type="scientific">Vibrio eleionomae</name>
    <dbReference type="NCBI Taxonomy" id="2653505"/>
    <lineage>
        <taxon>Bacteria</taxon>
        <taxon>Pseudomonadati</taxon>
        <taxon>Pseudomonadota</taxon>
        <taxon>Gammaproteobacteria</taxon>
        <taxon>Vibrionales</taxon>
        <taxon>Vibrionaceae</taxon>
        <taxon>Vibrio</taxon>
    </lineage>
</organism>
<accession>A0A7X4LMF8</accession>
<dbReference type="InterPro" id="IPR024071">
    <property type="entry name" value="S-Me-THD_C_sf"/>
</dbReference>
<keyword evidence="4" id="KW-1185">Reference proteome</keyword>
<evidence type="ECO:0000259" key="2">
    <source>
        <dbReference type="Pfam" id="PF20906"/>
    </source>
</evidence>
<dbReference type="SUPFAM" id="SSF160991">
    <property type="entry name" value="CV3147-like"/>
    <property type="match status" value="1"/>
</dbReference>
<feature type="domain" description="S-Me-THD N-terminal" evidence="1">
    <location>
        <begin position="9"/>
        <end position="168"/>
    </location>
</feature>
<dbReference type="Pfam" id="PF20906">
    <property type="entry name" value="S-Me-THD_C"/>
    <property type="match status" value="1"/>
</dbReference>
<dbReference type="Gene3D" id="3.40.1610.10">
    <property type="entry name" value="CV3147-like domain"/>
    <property type="match status" value="1"/>
</dbReference>
<comment type="caution">
    <text evidence="3">The sequence shown here is derived from an EMBL/GenBank/DDBJ whole genome shotgun (WGS) entry which is preliminary data.</text>
</comment>
<dbReference type="Proteomes" id="UP000462621">
    <property type="component" value="Unassembled WGS sequence"/>
</dbReference>
<feature type="domain" description="S-Me-THD-like C-terminal" evidence="2">
    <location>
        <begin position="186"/>
        <end position="333"/>
    </location>
</feature>
<sequence>MAHGVLNREDLNNIILGAHFYASGGGGALKNGQALLDRIDDLFKEKSNSEIRVKYIDIDEVKDEDWLPVLAAMGAPEQFLKKGYGSSPVTSFEALEEVLKKEFSALSPVETGAIAYGMSLLVAAYKKIPIINGDGGGRAFPCLQLSTFSNPQLNAPIPVSPCVLTSEDSLKDNGGVLTIQCNSSSDVDAMTRAIISESTSFDQRASLSSFAMKGSQLKQDNAAVPDMLMKAKDLGKNIKVSVQESGSCFDVIERLPGAQCVMKGRLVSITDKTENGFDWGVQEYQSDNGDKYFVISQNENLLLWSDNLGTPIAMAPDSICCFSSDASLISNDEIMEVWETTPTDYRLRNMAIYTVNCAKQIDQKWFHDNFAEIFKKFNYFGDYHSPIKITN</sequence>
<dbReference type="AlphaFoldDB" id="A0A7X4LMF8"/>
<protein>
    <submittedName>
        <fullName evidence="3">DUF917 family protein</fullName>
    </submittedName>
</protein>
<name>A0A7X4LMF8_9VIBR</name>
<proteinExistence type="predicted"/>
<reference evidence="3 4" key="1">
    <citation type="submission" date="2019-10" db="EMBL/GenBank/DDBJ databases">
        <title>Vibrio sp. nov. isolated from a shrimp pond.</title>
        <authorList>
            <person name="Gomez-Gil B."/>
            <person name="Enciso-Ibarra J."/>
            <person name="Enciso-Ibarra K."/>
            <person name="Bolan-Mejia C."/>
        </authorList>
    </citation>
    <scope>NUCLEOTIDE SEQUENCE [LARGE SCALE GENOMIC DNA]</scope>
    <source>
        <strain evidence="3 4">CAIM 722</strain>
    </source>
</reference>
<evidence type="ECO:0000259" key="1">
    <source>
        <dbReference type="Pfam" id="PF06032"/>
    </source>
</evidence>
<dbReference type="InterPro" id="IPR010318">
    <property type="entry name" value="S-Me-THD_N"/>
</dbReference>
<gene>
    <name evidence="3" type="ORF">F9817_14805</name>
</gene>
<dbReference type="RefSeq" id="WP_161156914.1">
    <property type="nucleotide sequence ID" value="NZ_WEKT01000030.1"/>
</dbReference>
<evidence type="ECO:0000313" key="3">
    <source>
        <dbReference type="EMBL" id="MZI94466.1"/>
    </source>
</evidence>
<dbReference type="EMBL" id="WEKT01000030">
    <property type="protein sequence ID" value="MZI94466.1"/>
    <property type="molecule type" value="Genomic_DNA"/>
</dbReference>
<dbReference type="Gene3D" id="2.40.390.10">
    <property type="entry name" value="CV3147-like"/>
    <property type="match status" value="1"/>
</dbReference>
<evidence type="ECO:0000313" key="4">
    <source>
        <dbReference type="Proteomes" id="UP000462621"/>
    </source>
</evidence>
<dbReference type="InterPro" id="IPR027479">
    <property type="entry name" value="S-Me-THD_N_sf"/>
</dbReference>
<dbReference type="InterPro" id="IPR048350">
    <property type="entry name" value="S-Me-THD-like_C"/>
</dbReference>
<dbReference type="Pfam" id="PF06032">
    <property type="entry name" value="S-Me-THD_N"/>
    <property type="match status" value="1"/>
</dbReference>